<reference evidence="2 3" key="1">
    <citation type="submission" date="2018-05" db="EMBL/GenBank/DDBJ databases">
        <title>Genomic Encyclopedia of Archaeal and Bacterial Type Strains, Phase II (KMG-II): from individual species to whole genera.</title>
        <authorList>
            <person name="Goeker M."/>
        </authorList>
    </citation>
    <scope>NUCLEOTIDE SEQUENCE [LARGE SCALE GENOMIC DNA]</scope>
    <source>
        <strain evidence="2 3">DSM 22214</strain>
    </source>
</reference>
<proteinExistence type="predicted"/>
<dbReference type="PANTHER" id="PTHR34610:SF3">
    <property type="entry name" value="SSL7007 PROTEIN"/>
    <property type="match status" value="1"/>
</dbReference>
<name>A0A316DHE4_9BACT</name>
<dbReference type="Pfam" id="PF13470">
    <property type="entry name" value="PIN_3"/>
    <property type="match status" value="1"/>
</dbReference>
<sequence>MKLVIDTNILVASLSSKSKYHWVIQALREGKFELCVTAEIYLEYEEILKQKYNPIVADAFLNSLKELQNVLQIDVFYNWNLIESDKDDNKFADCTVAGNADFLITNDKHYNILKTIEFPPINVISLEEFNSIYKL</sequence>
<dbReference type="NCBIfam" id="TIGR00305">
    <property type="entry name" value="putative toxin-antitoxin system toxin component, PIN family"/>
    <property type="match status" value="1"/>
</dbReference>
<dbReference type="Proteomes" id="UP000245489">
    <property type="component" value="Unassembled WGS sequence"/>
</dbReference>
<feature type="domain" description="PIN" evidence="1">
    <location>
        <begin position="1"/>
        <end position="112"/>
    </location>
</feature>
<dbReference type="SUPFAM" id="SSF88723">
    <property type="entry name" value="PIN domain-like"/>
    <property type="match status" value="1"/>
</dbReference>
<dbReference type="RefSeq" id="WP_109745572.1">
    <property type="nucleotide sequence ID" value="NZ_QGGO01000049.1"/>
</dbReference>
<organism evidence="2 3">
    <name type="scientific">Arcicella aurantiaca</name>
    <dbReference type="NCBI Taxonomy" id="591202"/>
    <lineage>
        <taxon>Bacteria</taxon>
        <taxon>Pseudomonadati</taxon>
        <taxon>Bacteroidota</taxon>
        <taxon>Cytophagia</taxon>
        <taxon>Cytophagales</taxon>
        <taxon>Flectobacillaceae</taxon>
        <taxon>Arcicella</taxon>
    </lineage>
</organism>
<keyword evidence="3" id="KW-1185">Reference proteome</keyword>
<evidence type="ECO:0000313" key="2">
    <source>
        <dbReference type="EMBL" id="PWK16659.1"/>
    </source>
</evidence>
<dbReference type="EMBL" id="QGGO01000049">
    <property type="protein sequence ID" value="PWK16659.1"/>
    <property type="molecule type" value="Genomic_DNA"/>
</dbReference>
<dbReference type="PANTHER" id="PTHR34610">
    <property type="entry name" value="SSL7007 PROTEIN"/>
    <property type="match status" value="1"/>
</dbReference>
<evidence type="ECO:0000313" key="3">
    <source>
        <dbReference type="Proteomes" id="UP000245489"/>
    </source>
</evidence>
<dbReference type="InterPro" id="IPR002716">
    <property type="entry name" value="PIN_dom"/>
</dbReference>
<dbReference type="Gene3D" id="3.40.50.1010">
    <property type="entry name" value="5'-nuclease"/>
    <property type="match status" value="1"/>
</dbReference>
<gene>
    <name evidence="2" type="ORF">LV89_04875</name>
</gene>
<dbReference type="SMART" id="SM00670">
    <property type="entry name" value="PINc"/>
    <property type="match status" value="1"/>
</dbReference>
<evidence type="ECO:0000259" key="1">
    <source>
        <dbReference type="SMART" id="SM00670"/>
    </source>
</evidence>
<dbReference type="OrthoDB" id="9802590at2"/>
<dbReference type="AlphaFoldDB" id="A0A316DHE4"/>
<dbReference type="InterPro" id="IPR002850">
    <property type="entry name" value="PIN_toxin-like"/>
</dbReference>
<protein>
    <submittedName>
        <fullName evidence="2">Putative PIN family toxin of toxin-antitoxin system</fullName>
    </submittedName>
</protein>
<accession>A0A316DHE4</accession>
<comment type="caution">
    <text evidence="2">The sequence shown here is derived from an EMBL/GenBank/DDBJ whole genome shotgun (WGS) entry which is preliminary data.</text>
</comment>
<dbReference type="InterPro" id="IPR029060">
    <property type="entry name" value="PIN-like_dom_sf"/>
</dbReference>